<comment type="similarity">
    <text evidence="1">Belongs to the HMG-CoA lyase family.</text>
</comment>
<dbReference type="NCBIfam" id="NF004283">
    <property type="entry name" value="PRK05692.1"/>
    <property type="match status" value="1"/>
</dbReference>
<protein>
    <submittedName>
        <fullName evidence="6">Hydroxymethylglutaryl-CoA lyase</fullName>
    </submittedName>
</protein>
<keyword evidence="7" id="KW-1185">Reference proteome</keyword>
<gene>
    <name evidence="6" type="ORF">JCM17846_20550</name>
</gene>
<dbReference type="CDD" id="cd07938">
    <property type="entry name" value="DRE_TIM_HMGL"/>
    <property type="match status" value="1"/>
</dbReference>
<name>A0A5A7N7R1_9PROT</name>
<sequence length="326" mass="34279">MKHPSSVSLVEVGPRDGLQNEARRLESTDKITLIKGLIDAGLRRIEVASFVSPKAVPQMADAEAVIAGLPARDDLTLIGLVLNMRGYERALATRRADGGGINEIGCVAVASNSFALRNQGQSRDESLSIAGDIIRRAHGDGLSAQITLSAVYGCPFEGEIDPATVIDMARRAADFEPDEIALADTIGVAVPAQVRDLFGSVREAVPHIPLRAHFHNTRNTGIANAWAALEAGVATLDASVGGLGGCPFAPAATGNIATEDLVYLLHRSAVTTDADLDQLIALTGWIGKKLGRDLPAQVSRAGPFPPANLKEAKLKAGGVQPERKRP</sequence>
<evidence type="ECO:0000313" key="6">
    <source>
        <dbReference type="EMBL" id="GER04373.1"/>
    </source>
</evidence>
<evidence type="ECO:0000256" key="3">
    <source>
        <dbReference type="ARBA" id="ARBA00023239"/>
    </source>
</evidence>
<proteinExistence type="inferred from homology"/>
<feature type="region of interest" description="Disordered" evidence="4">
    <location>
        <begin position="301"/>
        <end position="326"/>
    </location>
</feature>
<keyword evidence="3 6" id="KW-0456">Lyase</keyword>
<accession>A0A5A7N7R1</accession>
<dbReference type="GO" id="GO:0046951">
    <property type="term" value="P:ketone body biosynthetic process"/>
    <property type="evidence" value="ECO:0007669"/>
    <property type="project" value="TreeGrafter"/>
</dbReference>
<keyword evidence="2" id="KW-0479">Metal-binding</keyword>
<evidence type="ECO:0000256" key="4">
    <source>
        <dbReference type="SAM" id="MobiDB-lite"/>
    </source>
</evidence>
<dbReference type="RefSeq" id="WP_042087736.1">
    <property type="nucleotide sequence ID" value="NZ_BKCN01000009.1"/>
</dbReference>
<dbReference type="Pfam" id="PF00682">
    <property type="entry name" value="HMGL-like"/>
    <property type="match status" value="1"/>
</dbReference>
<dbReference type="InterPro" id="IPR013785">
    <property type="entry name" value="Aldolase_TIM"/>
</dbReference>
<dbReference type="InterPro" id="IPR043594">
    <property type="entry name" value="HMGL"/>
</dbReference>
<dbReference type="GO" id="GO:0006552">
    <property type="term" value="P:L-leucine catabolic process"/>
    <property type="evidence" value="ECO:0007669"/>
    <property type="project" value="TreeGrafter"/>
</dbReference>
<dbReference type="PANTHER" id="PTHR42738:SF7">
    <property type="entry name" value="HYDROXYMETHYLGLUTARYL-COA LYASE"/>
    <property type="match status" value="1"/>
</dbReference>
<comment type="caution">
    <text evidence="6">The sequence shown here is derived from an EMBL/GenBank/DDBJ whole genome shotgun (WGS) entry which is preliminary data.</text>
</comment>
<reference evidence="6 7" key="1">
    <citation type="submission" date="2019-09" db="EMBL/GenBank/DDBJ databases">
        <title>NBRP : Genome information of microbial organism related human and environment.</title>
        <authorList>
            <person name="Hattori M."/>
            <person name="Oshima K."/>
            <person name="Inaba H."/>
            <person name="Suda W."/>
            <person name="Sakamoto M."/>
            <person name="Iino T."/>
            <person name="Kitahara M."/>
            <person name="Oshida Y."/>
            <person name="Iida T."/>
            <person name="Kudo T."/>
            <person name="Itoh T."/>
            <person name="Ohkuma M."/>
        </authorList>
    </citation>
    <scope>NUCLEOTIDE SEQUENCE [LARGE SCALE GENOMIC DNA]</scope>
    <source>
        <strain evidence="6 7">Q-1</strain>
    </source>
</reference>
<evidence type="ECO:0000259" key="5">
    <source>
        <dbReference type="PROSITE" id="PS50991"/>
    </source>
</evidence>
<evidence type="ECO:0000256" key="2">
    <source>
        <dbReference type="ARBA" id="ARBA00022723"/>
    </source>
</evidence>
<dbReference type="GO" id="GO:0046872">
    <property type="term" value="F:metal ion binding"/>
    <property type="evidence" value="ECO:0007669"/>
    <property type="project" value="UniProtKB-KW"/>
</dbReference>
<dbReference type="GO" id="GO:0004419">
    <property type="term" value="F:hydroxymethylglutaryl-CoA lyase activity"/>
    <property type="evidence" value="ECO:0007669"/>
    <property type="project" value="TreeGrafter"/>
</dbReference>
<feature type="domain" description="Pyruvate carboxyltransferase" evidence="5">
    <location>
        <begin position="7"/>
        <end position="280"/>
    </location>
</feature>
<dbReference type="AlphaFoldDB" id="A0A5A7N7R1"/>
<dbReference type="Proteomes" id="UP000324996">
    <property type="component" value="Unassembled WGS sequence"/>
</dbReference>
<evidence type="ECO:0000256" key="1">
    <source>
        <dbReference type="ARBA" id="ARBA00009405"/>
    </source>
</evidence>
<dbReference type="PROSITE" id="PS50991">
    <property type="entry name" value="PYR_CT"/>
    <property type="match status" value="1"/>
</dbReference>
<dbReference type="PANTHER" id="PTHR42738">
    <property type="entry name" value="HYDROXYMETHYLGLUTARYL-COA LYASE"/>
    <property type="match status" value="1"/>
</dbReference>
<dbReference type="InterPro" id="IPR000891">
    <property type="entry name" value="PYR_CT"/>
</dbReference>
<organism evidence="6 7">
    <name type="scientific">Iodidimonas nitroreducens</name>
    <dbReference type="NCBI Taxonomy" id="1236968"/>
    <lineage>
        <taxon>Bacteria</taxon>
        <taxon>Pseudomonadati</taxon>
        <taxon>Pseudomonadota</taxon>
        <taxon>Alphaproteobacteria</taxon>
        <taxon>Iodidimonadales</taxon>
        <taxon>Iodidimonadaceae</taxon>
        <taxon>Iodidimonas</taxon>
    </lineage>
</organism>
<dbReference type="Gene3D" id="3.20.20.70">
    <property type="entry name" value="Aldolase class I"/>
    <property type="match status" value="1"/>
</dbReference>
<evidence type="ECO:0000313" key="7">
    <source>
        <dbReference type="Proteomes" id="UP000324996"/>
    </source>
</evidence>
<dbReference type="EMBL" id="BKCN01000009">
    <property type="protein sequence ID" value="GER04373.1"/>
    <property type="molecule type" value="Genomic_DNA"/>
</dbReference>
<dbReference type="SUPFAM" id="SSF51569">
    <property type="entry name" value="Aldolase"/>
    <property type="match status" value="1"/>
</dbReference>